<dbReference type="PROSITE" id="PS50928">
    <property type="entry name" value="ABC_TM1"/>
    <property type="match status" value="1"/>
</dbReference>
<organism evidence="7 8">
    <name type="scientific">Muricomes intestini</name>
    <dbReference type="NCBI Taxonomy" id="1796634"/>
    <lineage>
        <taxon>Bacteria</taxon>
        <taxon>Bacillati</taxon>
        <taxon>Bacillota</taxon>
        <taxon>Clostridia</taxon>
        <taxon>Lachnospirales</taxon>
        <taxon>Lachnospiraceae</taxon>
        <taxon>Muricomes</taxon>
    </lineage>
</organism>
<keyword evidence="4 5" id="KW-0472">Membrane</keyword>
<reference evidence="7 8" key="1">
    <citation type="submission" date="2019-03" db="EMBL/GenBank/DDBJ databases">
        <title>Genomic Encyclopedia of Type Strains, Phase IV (KMG-IV): sequencing the most valuable type-strain genomes for metagenomic binning, comparative biology and taxonomic classification.</title>
        <authorList>
            <person name="Goeker M."/>
        </authorList>
    </citation>
    <scope>NUCLEOTIDE SEQUENCE [LARGE SCALE GENOMIC DNA]</scope>
    <source>
        <strain evidence="7 8">DSM 29489</strain>
    </source>
</reference>
<evidence type="ECO:0000256" key="5">
    <source>
        <dbReference type="RuleBase" id="RU363032"/>
    </source>
</evidence>
<comment type="similarity">
    <text evidence="5">Belongs to the binding-protein-dependent transport system permease family.</text>
</comment>
<dbReference type="Gene3D" id="1.10.3720.10">
    <property type="entry name" value="MetI-like"/>
    <property type="match status" value="1"/>
</dbReference>
<keyword evidence="2 5" id="KW-0812">Transmembrane</keyword>
<comment type="subcellular location">
    <subcellularLocation>
        <location evidence="5">Cell membrane</location>
        <topology evidence="5">Multi-pass membrane protein</topology>
    </subcellularLocation>
    <subcellularLocation>
        <location evidence="1">Membrane</location>
        <topology evidence="1">Multi-pass membrane protein</topology>
    </subcellularLocation>
</comment>
<proteinExistence type="inferred from homology"/>
<dbReference type="Proteomes" id="UP000295726">
    <property type="component" value="Unassembled WGS sequence"/>
</dbReference>
<feature type="transmembrane region" description="Helical" evidence="5">
    <location>
        <begin position="131"/>
        <end position="152"/>
    </location>
</feature>
<dbReference type="GO" id="GO:0005886">
    <property type="term" value="C:plasma membrane"/>
    <property type="evidence" value="ECO:0007669"/>
    <property type="project" value="UniProtKB-SubCell"/>
</dbReference>
<feature type="transmembrane region" description="Helical" evidence="5">
    <location>
        <begin position="192"/>
        <end position="212"/>
    </location>
</feature>
<feature type="transmembrane region" description="Helical" evidence="5">
    <location>
        <begin position="60"/>
        <end position="88"/>
    </location>
</feature>
<dbReference type="OrthoDB" id="9785113at2"/>
<evidence type="ECO:0000313" key="8">
    <source>
        <dbReference type="Proteomes" id="UP000295726"/>
    </source>
</evidence>
<accession>A0A4R3K6K1</accession>
<dbReference type="GO" id="GO:0055085">
    <property type="term" value="P:transmembrane transport"/>
    <property type="evidence" value="ECO:0007669"/>
    <property type="project" value="InterPro"/>
</dbReference>
<dbReference type="CDD" id="cd06261">
    <property type="entry name" value="TM_PBP2"/>
    <property type="match status" value="1"/>
</dbReference>
<feature type="transmembrane region" description="Helical" evidence="5">
    <location>
        <begin position="100"/>
        <end position="125"/>
    </location>
</feature>
<comment type="caution">
    <text evidence="7">The sequence shown here is derived from an EMBL/GenBank/DDBJ whole genome shotgun (WGS) entry which is preliminary data.</text>
</comment>
<keyword evidence="5" id="KW-0813">Transport</keyword>
<evidence type="ECO:0000259" key="6">
    <source>
        <dbReference type="PROSITE" id="PS50928"/>
    </source>
</evidence>
<dbReference type="PANTHER" id="PTHR43470">
    <property type="entry name" value="PHOSPHATE TRANSPORT SYSTEM PERMEASE PROTEIN PSTA-RELATED"/>
    <property type="match status" value="1"/>
</dbReference>
<keyword evidence="3 5" id="KW-1133">Transmembrane helix</keyword>
<keyword evidence="8" id="KW-1185">Reference proteome</keyword>
<name>A0A4R3K6K1_9FIRM</name>
<dbReference type="AlphaFoldDB" id="A0A4R3K6K1"/>
<dbReference type="InterPro" id="IPR035906">
    <property type="entry name" value="MetI-like_sf"/>
</dbReference>
<feature type="transmembrane region" description="Helical" evidence="5">
    <location>
        <begin position="248"/>
        <end position="267"/>
    </location>
</feature>
<gene>
    <name evidence="7" type="ORF">EDD59_112104</name>
</gene>
<dbReference type="InterPro" id="IPR000515">
    <property type="entry name" value="MetI-like"/>
</dbReference>
<dbReference type="Pfam" id="PF00528">
    <property type="entry name" value="BPD_transp_1"/>
    <property type="match status" value="1"/>
</dbReference>
<feature type="domain" description="ABC transmembrane type-1" evidence="6">
    <location>
        <begin position="64"/>
        <end position="267"/>
    </location>
</feature>
<evidence type="ECO:0000256" key="3">
    <source>
        <dbReference type="ARBA" id="ARBA00022989"/>
    </source>
</evidence>
<evidence type="ECO:0000313" key="7">
    <source>
        <dbReference type="EMBL" id="TCS78343.1"/>
    </source>
</evidence>
<dbReference type="SUPFAM" id="SSF161098">
    <property type="entry name" value="MetI-like"/>
    <property type="match status" value="1"/>
</dbReference>
<sequence>MRHRVGKYLTRLACFLLGVSAIGIALFLFVYVFWKGRGVISLSFLLDSPSGVPVGTDGGIFPALIGSIFLGGLSALMGGLLGIGAALYLAFYSDRKWLSVLVNTAILGLSGIPSILFGLVGYTLLIYKLGIGRSLLCASISVAAMIVPFVSIRAKKIFEEKRRGYMEESLGLGLSKEYTLRKLILPHCASELLGTVALGMAYGMGAVAPILYTGAVMQADIPRKLTDPFMSLPYHLYMLVNNGFSLEYAFGTAFVLMAFLLLVQLLCKGVTSLQERKESR</sequence>
<dbReference type="EMBL" id="SLZZ01000012">
    <property type="protein sequence ID" value="TCS78343.1"/>
    <property type="molecule type" value="Genomic_DNA"/>
</dbReference>
<evidence type="ECO:0000256" key="4">
    <source>
        <dbReference type="ARBA" id="ARBA00023136"/>
    </source>
</evidence>
<protein>
    <submittedName>
        <fullName evidence="7">Phosphate ABC transporter membrane protein 2 (PhoT family)</fullName>
    </submittedName>
</protein>
<evidence type="ECO:0000256" key="1">
    <source>
        <dbReference type="ARBA" id="ARBA00004141"/>
    </source>
</evidence>
<dbReference type="RefSeq" id="WP_132381451.1">
    <property type="nucleotide sequence ID" value="NZ_DAIPCY010000104.1"/>
</dbReference>
<evidence type="ECO:0000256" key="2">
    <source>
        <dbReference type="ARBA" id="ARBA00022692"/>
    </source>
</evidence>
<dbReference type="PANTHER" id="PTHR43470:SF3">
    <property type="entry name" value="PHOSPHATE TRANSPORT SYSTEM PERMEASE PROTEIN PSTA-RELATED"/>
    <property type="match status" value="1"/>
</dbReference>
<feature type="transmembrane region" description="Helical" evidence="5">
    <location>
        <begin position="12"/>
        <end position="34"/>
    </location>
</feature>